<organism evidence="1 3">
    <name type="scientific">Puccinia graminis f. sp. tritici</name>
    <dbReference type="NCBI Taxonomy" id="56615"/>
    <lineage>
        <taxon>Eukaryota</taxon>
        <taxon>Fungi</taxon>
        <taxon>Dikarya</taxon>
        <taxon>Basidiomycota</taxon>
        <taxon>Pucciniomycotina</taxon>
        <taxon>Pucciniomycetes</taxon>
        <taxon>Pucciniales</taxon>
        <taxon>Pucciniaceae</taxon>
        <taxon>Puccinia</taxon>
    </lineage>
</organism>
<keyword evidence="3" id="KW-1185">Reference proteome</keyword>
<evidence type="ECO:0000313" key="3">
    <source>
        <dbReference type="Proteomes" id="UP000324748"/>
    </source>
</evidence>
<dbReference type="EMBL" id="VSWC01000196">
    <property type="protein sequence ID" value="KAA1065589.1"/>
    <property type="molecule type" value="Genomic_DNA"/>
</dbReference>
<dbReference type="AlphaFoldDB" id="A0A5B0LN23"/>
<gene>
    <name evidence="1" type="ORF">PGT21_004263</name>
    <name evidence="2" type="ORF">PGTUg99_020546</name>
</gene>
<evidence type="ECO:0000313" key="1">
    <source>
        <dbReference type="EMBL" id="KAA1065589.1"/>
    </source>
</evidence>
<proteinExistence type="predicted"/>
<dbReference type="Proteomes" id="UP000325313">
    <property type="component" value="Unassembled WGS sequence"/>
</dbReference>
<protein>
    <submittedName>
        <fullName evidence="1">Uncharacterized protein</fullName>
    </submittedName>
</protein>
<dbReference type="EMBL" id="VDEP01000443">
    <property type="protein sequence ID" value="KAA1080003.1"/>
    <property type="molecule type" value="Genomic_DNA"/>
</dbReference>
<evidence type="ECO:0000313" key="4">
    <source>
        <dbReference type="Proteomes" id="UP000325313"/>
    </source>
</evidence>
<sequence length="127" mass="13592">MLAPNRPPAHAPRNKTVRIRTLCPHTRVPGTWLSASLKCQPLQSVSPPRSVSTRSLDSAILGLFTPSLQKPTYSCLSSSSVPPAQGRLLWWLAEGHQLAPSGAGADGFYRPGLARLTWAGTTAVQLP</sequence>
<reference evidence="3 4" key="1">
    <citation type="submission" date="2019-05" db="EMBL/GenBank/DDBJ databases">
        <title>Emergence of the Ug99 lineage of the wheat stem rust pathogen through somatic hybridization.</title>
        <authorList>
            <person name="Li F."/>
            <person name="Upadhyaya N.M."/>
            <person name="Sperschneider J."/>
            <person name="Matny O."/>
            <person name="Nguyen-Phuc H."/>
            <person name="Mago R."/>
            <person name="Raley C."/>
            <person name="Miller M.E."/>
            <person name="Silverstein K.A.T."/>
            <person name="Henningsen E."/>
            <person name="Hirsch C.D."/>
            <person name="Visser B."/>
            <person name="Pretorius Z.A."/>
            <person name="Steffenson B.J."/>
            <person name="Schwessinger B."/>
            <person name="Dodds P.N."/>
            <person name="Figueroa M."/>
        </authorList>
    </citation>
    <scope>NUCLEOTIDE SEQUENCE [LARGE SCALE GENOMIC DNA]</scope>
    <source>
        <strain evidence="1">21-0</strain>
        <strain evidence="2 4">Ug99</strain>
    </source>
</reference>
<name>A0A5B0LN23_PUCGR</name>
<accession>A0A5B0LN23</accession>
<comment type="caution">
    <text evidence="1">The sequence shown here is derived from an EMBL/GenBank/DDBJ whole genome shotgun (WGS) entry which is preliminary data.</text>
</comment>
<dbReference type="Proteomes" id="UP000324748">
    <property type="component" value="Unassembled WGS sequence"/>
</dbReference>
<evidence type="ECO:0000313" key="2">
    <source>
        <dbReference type="EMBL" id="KAA1080003.1"/>
    </source>
</evidence>